<evidence type="ECO:0000313" key="2">
    <source>
        <dbReference type="Proteomes" id="UP000002424"/>
    </source>
</evidence>
<dbReference type="KEGG" id="avn:Avin_05700"/>
<accession>C1DKG0</accession>
<name>C1DKG0_AZOVD</name>
<keyword evidence="2" id="KW-1185">Reference proteome</keyword>
<sequence length="40" mass="4400">MGPELAEGLAERSRGHGVGLVVGTEHCRRRLGEAGDRWRQ</sequence>
<proteinExistence type="predicted"/>
<dbReference type="EnsemblBacteria" id="ACO76823">
    <property type="protein sequence ID" value="ACO76823"/>
    <property type="gene ID" value="Avin_05700"/>
</dbReference>
<dbReference type="HOGENOM" id="CLU_3284203_0_0_6"/>
<reference evidence="1 2" key="1">
    <citation type="journal article" date="2009" name="J. Bacteriol.">
        <title>Genome sequence of Azotobacter vinelandii, an obligate aerobe specialized to support diverse anaerobic metabolic processes.</title>
        <authorList>
            <person name="Setubal J.C."/>
            <person name="dos Santos P."/>
            <person name="Goldman B.S."/>
            <person name="Ertesvag H."/>
            <person name="Espin G."/>
            <person name="Rubio L.M."/>
            <person name="Valla S."/>
            <person name="Almeida N.F."/>
            <person name="Balasubramanian D."/>
            <person name="Cromes L."/>
            <person name="Curatti L."/>
            <person name="Du Z."/>
            <person name="Godsy E."/>
            <person name="Goodner B."/>
            <person name="Hellner-Burris K."/>
            <person name="Hernandez J.A."/>
            <person name="Houmiel K."/>
            <person name="Imperial J."/>
            <person name="Kennedy C."/>
            <person name="Larson T.J."/>
            <person name="Latreille P."/>
            <person name="Ligon L.S."/>
            <person name="Lu J."/>
            <person name="Maerk M."/>
            <person name="Miller N.M."/>
            <person name="Norton S."/>
            <person name="O'Carroll I.P."/>
            <person name="Paulsen I."/>
            <person name="Raulfs E.C."/>
            <person name="Roemer R."/>
            <person name="Rosser J."/>
            <person name="Segura D."/>
            <person name="Slater S."/>
            <person name="Stricklin S.L."/>
            <person name="Studholme D.J."/>
            <person name="Sun J."/>
            <person name="Viana C.J."/>
            <person name="Wallin E."/>
            <person name="Wang B."/>
            <person name="Wheeler C."/>
            <person name="Zhu H."/>
            <person name="Dean D.R."/>
            <person name="Dixon R."/>
            <person name="Wood D."/>
        </authorList>
    </citation>
    <scope>NUCLEOTIDE SEQUENCE [LARGE SCALE GENOMIC DNA]</scope>
    <source>
        <strain evidence="2">DJ / ATCC BAA-1303</strain>
    </source>
</reference>
<evidence type="ECO:0000313" key="1">
    <source>
        <dbReference type="EMBL" id="ACO76823.1"/>
    </source>
</evidence>
<dbReference type="AlphaFoldDB" id="C1DKG0"/>
<protein>
    <submittedName>
        <fullName evidence="1">Uncharacterized protein</fullName>
    </submittedName>
</protein>
<dbReference type="EMBL" id="CP001157">
    <property type="protein sequence ID" value="ACO76823.1"/>
    <property type="molecule type" value="Genomic_DNA"/>
</dbReference>
<organism evidence="1 2">
    <name type="scientific">Azotobacter vinelandii (strain DJ / ATCC BAA-1303)</name>
    <dbReference type="NCBI Taxonomy" id="322710"/>
    <lineage>
        <taxon>Bacteria</taxon>
        <taxon>Pseudomonadati</taxon>
        <taxon>Pseudomonadota</taxon>
        <taxon>Gammaproteobacteria</taxon>
        <taxon>Pseudomonadales</taxon>
        <taxon>Pseudomonadaceae</taxon>
        <taxon>Azotobacter</taxon>
    </lineage>
</organism>
<gene>
    <name evidence="1" type="ordered locus">Avin_05700</name>
</gene>
<dbReference type="Proteomes" id="UP000002424">
    <property type="component" value="Chromosome"/>
</dbReference>